<comment type="caution">
    <text evidence="1">The sequence shown here is derived from an EMBL/GenBank/DDBJ whole genome shotgun (WGS) entry which is preliminary data.</text>
</comment>
<evidence type="ECO:0000313" key="2">
    <source>
        <dbReference type="Proteomes" id="UP000238322"/>
    </source>
</evidence>
<name>A0A2S8FG97_9BACT</name>
<sequence>MIRLDLQAATGVWFPTTDVPFSLNLNRRADRTVKISFLATAILATSVSLTSLCHATDFQVTTRVFDGNNPNPAITLETVFQGEKVYDVVTTAPRQVTVIDYQAGLVTLLDPQRQVKVTMRTQDVLQYSAFFKTKGDFPDDPVWNFLRDPKFNTDYDAKMKVLTMQGGPITYTAELDVIDQQTLADVYARFCDWSAQLNFVTGIGGLPQARIDLNNEMRSKGAVPREIRKTVRNANPAKNVSARTTHEFQWKPDPKASQLVKSIENDLKKSKSVSFEEFVTPAFAQK</sequence>
<reference evidence="1 2" key="1">
    <citation type="submission" date="2018-02" db="EMBL/GenBank/DDBJ databases">
        <title>Comparative genomes isolates from brazilian mangrove.</title>
        <authorList>
            <person name="Araujo J.E."/>
            <person name="Taketani R.G."/>
            <person name="Silva M.C.P."/>
            <person name="Loureco M.V."/>
            <person name="Andreote F.D."/>
        </authorList>
    </citation>
    <scope>NUCLEOTIDE SEQUENCE [LARGE SCALE GENOMIC DNA]</scope>
    <source>
        <strain evidence="1 2">Hex-1 MGV</strain>
    </source>
</reference>
<gene>
    <name evidence="1" type="ORF">C5Y83_22280</name>
</gene>
<accession>A0A2S8FG97</accession>
<dbReference type="AlphaFoldDB" id="A0A2S8FG97"/>
<organism evidence="1 2">
    <name type="scientific">Blastopirellula marina</name>
    <dbReference type="NCBI Taxonomy" id="124"/>
    <lineage>
        <taxon>Bacteria</taxon>
        <taxon>Pseudomonadati</taxon>
        <taxon>Planctomycetota</taxon>
        <taxon>Planctomycetia</taxon>
        <taxon>Pirellulales</taxon>
        <taxon>Pirellulaceae</taxon>
        <taxon>Blastopirellula</taxon>
    </lineage>
</organism>
<dbReference type="Proteomes" id="UP000238322">
    <property type="component" value="Unassembled WGS sequence"/>
</dbReference>
<proteinExistence type="predicted"/>
<protein>
    <recommendedName>
        <fullName evidence="3">DUF4412 domain-containing protein</fullName>
    </recommendedName>
</protein>
<dbReference type="EMBL" id="PUHY01000013">
    <property type="protein sequence ID" value="PQO30934.1"/>
    <property type="molecule type" value="Genomic_DNA"/>
</dbReference>
<evidence type="ECO:0008006" key="3">
    <source>
        <dbReference type="Google" id="ProtNLM"/>
    </source>
</evidence>
<evidence type="ECO:0000313" key="1">
    <source>
        <dbReference type="EMBL" id="PQO30934.1"/>
    </source>
</evidence>